<comment type="subcellular location">
    <subcellularLocation>
        <location evidence="1">Cell membrane</location>
        <topology evidence="1">Multi-pass membrane protein</topology>
    </subcellularLocation>
</comment>
<dbReference type="AlphaFoldDB" id="A0A1I1JRQ9"/>
<evidence type="ECO:0000256" key="3">
    <source>
        <dbReference type="ARBA" id="ARBA00022692"/>
    </source>
</evidence>
<keyword evidence="4 6" id="KW-1133">Transmembrane helix</keyword>
<dbReference type="Pfam" id="PF03899">
    <property type="entry name" value="ATP-synt_I"/>
    <property type="match status" value="1"/>
</dbReference>
<keyword evidence="5 6" id="KW-0472">Membrane</keyword>
<evidence type="ECO:0000313" key="8">
    <source>
        <dbReference type="Proteomes" id="UP000198862"/>
    </source>
</evidence>
<feature type="transmembrane region" description="Helical" evidence="6">
    <location>
        <begin position="105"/>
        <end position="124"/>
    </location>
</feature>
<dbReference type="RefSeq" id="WP_091982917.1">
    <property type="nucleotide sequence ID" value="NZ_FOLO01000010.1"/>
</dbReference>
<feature type="transmembrane region" description="Helical" evidence="6">
    <location>
        <begin position="82"/>
        <end position="99"/>
    </location>
</feature>
<accession>A0A1I1JRQ9</accession>
<feature type="transmembrane region" description="Helical" evidence="6">
    <location>
        <begin position="41"/>
        <end position="62"/>
    </location>
</feature>
<evidence type="ECO:0000256" key="6">
    <source>
        <dbReference type="SAM" id="Phobius"/>
    </source>
</evidence>
<dbReference type="Proteomes" id="UP000198862">
    <property type="component" value="Unassembled WGS sequence"/>
</dbReference>
<dbReference type="OrthoDB" id="5702716at2"/>
<dbReference type="InterPro" id="IPR005598">
    <property type="entry name" value="ATP_synth_I"/>
</dbReference>
<proteinExistence type="predicted"/>
<reference evidence="7 8" key="1">
    <citation type="submission" date="2016-10" db="EMBL/GenBank/DDBJ databases">
        <authorList>
            <person name="de Groot N.N."/>
        </authorList>
    </citation>
    <scope>NUCLEOTIDE SEQUENCE [LARGE SCALE GENOMIC DNA]</scope>
    <source>
        <strain evidence="7 8">DSM 6059</strain>
    </source>
</reference>
<name>A0A1I1JRQ9_9GAMM</name>
<feature type="transmembrane region" description="Helical" evidence="6">
    <location>
        <begin position="12"/>
        <end position="35"/>
    </location>
</feature>
<dbReference type="GO" id="GO:0005886">
    <property type="term" value="C:plasma membrane"/>
    <property type="evidence" value="ECO:0007669"/>
    <property type="project" value="UniProtKB-SubCell"/>
</dbReference>
<keyword evidence="8" id="KW-1185">Reference proteome</keyword>
<keyword evidence="3 6" id="KW-0812">Transmembrane</keyword>
<gene>
    <name evidence="7" type="ORF">SAMN02745724_01795</name>
</gene>
<evidence type="ECO:0000256" key="5">
    <source>
        <dbReference type="ARBA" id="ARBA00023136"/>
    </source>
</evidence>
<evidence type="ECO:0000256" key="4">
    <source>
        <dbReference type="ARBA" id="ARBA00022989"/>
    </source>
</evidence>
<dbReference type="STRING" id="1123010.SAMN02745724_01795"/>
<evidence type="ECO:0000256" key="2">
    <source>
        <dbReference type="ARBA" id="ARBA00022475"/>
    </source>
</evidence>
<evidence type="ECO:0000256" key="1">
    <source>
        <dbReference type="ARBA" id="ARBA00004651"/>
    </source>
</evidence>
<evidence type="ECO:0000313" key="7">
    <source>
        <dbReference type="EMBL" id="SFC49208.1"/>
    </source>
</evidence>
<organism evidence="7 8">
    <name type="scientific">Pseudoalteromonas denitrificans DSM 6059</name>
    <dbReference type="NCBI Taxonomy" id="1123010"/>
    <lineage>
        <taxon>Bacteria</taxon>
        <taxon>Pseudomonadati</taxon>
        <taxon>Pseudomonadota</taxon>
        <taxon>Gammaproteobacteria</taxon>
        <taxon>Alteromonadales</taxon>
        <taxon>Pseudoalteromonadaceae</taxon>
        <taxon>Pseudoalteromonas</taxon>
    </lineage>
</organism>
<protein>
    <submittedName>
        <fullName evidence="7">ATP synthase protein I</fullName>
    </submittedName>
</protein>
<dbReference type="EMBL" id="FOLO01000010">
    <property type="protein sequence ID" value="SFC49208.1"/>
    <property type="molecule type" value="Genomic_DNA"/>
</dbReference>
<sequence>MNNRLAQPLRTAAFKLIIFQASVALIAAAIIFMGWGSKAGLSAVAGGFVCVIANLVFAVYAFRYSGARQANQVYVSFKRGSGLKFLLTIFLFALIFKSVQVVPLAFFACYILIMFMQWFAPLFFKK</sequence>
<keyword evidence="2" id="KW-1003">Cell membrane</keyword>